<reference evidence="1" key="1">
    <citation type="submission" date="2022-10" db="EMBL/GenBank/DDBJ databases">
        <title>The complete genomes of actinobacterial strains from the NBC collection.</title>
        <authorList>
            <person name="Joergensen T.S."/>
            <person name="Alvarez Arevalo M."/>
            <person name="Sterndorff E.B."/>
            <person name="Faurdal D."/>
            <person name="Vuksanovic O."/>
            <person name="Mourched A.-S."/>
            <person name="Charusanti P."/>
            <person name="Shaw S."/>
            <person name="Blin K."/>
            <person name="Weber T."/>
        </authorList>
    </citation>
    <scope>NUCLEOTIDE SEQUENCE</scope>
    <source>
        <strain evidence="1">NBC_00222</strain>
    </source>
</reference>
<organism evidence="1 3">
    <name type="scientific">Kitasatospora purpeofusca</name>
    <dbReference type="NCBI Taxonomy" id="67352"/>
    <lineage>
        <taxon>Bacteria</taxon>
        <taxon>Bacillati</taxon>
        <taxon>Actinomycetota</taxon>
        <taxon>Actinomycetes</taxon>
        <taxon>Kitasatosporales</taxon>
        <taxon>Streptomycetaceae</taxon>
        <taxon>Kitasatospora</taxon>
    </lineage>
</organism>
<dbReference type="RefSeq" id="WP_328953651.1">
    <property type="nucleotide sequence ID" value="NZ_CP108110.1"/>
</dbReference>
<accession>A0ABZ1TUJ0</accession>
<name>A0ABZ1TUJ0_9ACTN</name>
<keyword evidence="3" id="KW-1185">Reference proteome</keyword>
<proteinExistence type="predicted"/>
<evidence type="ECO:0000313" key="2">
    <source>
        <dbReference type="EMBL" id="WUQ83656.1"/>
    </source>
</evidence>
<dbReference type="Proteomes" id="UP001432222">
    <property type="component" value="Chromosome"/>
</dbReference>
<sequence length="158" mass="17393">MNPRDTYDALAAQLRDHASAHGVLGYATADDSPSTSPDILAQRLARHATHHGATVTPCPGGAVTVEWPKRGRTVRVVWQPVAQEVWGWEKTPADQPEWTPDSAAYGKGAEDASRRRGWKLSRAGYRAHAEAVGLSGDDGEWFAFETGYCDWWISYEGR</sequence>
<dbReference type="EMBL" id="CP108110">
    <property type="protein sequence ID" value="WUQ82597.1"/>
    <property type="molecule type" value="Genomic_DNA"/>
</dbReference>
<protein>
    <submittedName>
        <fullName evidence="1">Uncharacterized protein</fullName>
    </submittedName>
</protein>
<evidence type="ECO:0000313" key="3">
    <source>
        <dbReference type="Proteomes" id="UP001432222"/>
    </source>
</evidence>
<dbReference type="EMBL" id="CP108110">
    <property type="protein sequence ID" value="WUQ83656.1"/>
    <property type="molecule type" value="Genomic_DNA"/>
</dbReference>
<gene>
    <name evidence="1" type="ORF">OHA16_06135</name>
    <name evidence="2" type="ORF">OHA16_12155</name>
</gene>
<evidence type="ECO:0000313" key="1">
    <source>
        <dbReference type="EMBL" id="WUQ82597.1"/>
    </source>
</evidence>